<evidence type="ECO:0000313" key="6">
    <source>
        <dbReference type="Proteomes" id="UP000198897"/>
    </source>
</evidence>
<keyword evidence="2" id="KW-0863">Zinc-finger</keyword>
<accession>A0A1I2M594</accession>
<dbReference type="InterPro" id="IPR037274">
    <property type="entry name" value="Znf_CHY_sf"/>
</dbReference>
<evidence type="ECO:0000259" key="4">
    <source>
        <dbReference type="PROSITE" id="PS51266"/>
    </source>
</evidence>
<dbReference type="Proteomes" id="UP000198897">
    <property type="component" value="Unassembled WGS sequence"/>
</dbReference>
<reference evidence="6" key="1">
    <citation type="submission" date="2016-10" db="EMBL/GenBank/DDBJ databases">
        <authorList>
            <person name="Varghese N."/>
            <person name="Submissions S."/>
        </authorList>
    </citation>
    <scope>NUCLEOTIDE SEQUENCE [LARGE SCALE GENOMIC DNA]</scope>
    <source>
        <strain evidence="6">FP5</strain>
    </source>
</reference>
<evidence type="ECO:0000256" key="3">
    <source>
        <dbReference type="ARBA" id="ARBA00022833"/>
    </source>
</evidence>
<proteinExistence type="predicted"/>
<dbReference type="EMBL" id="FOOG01000011">
    <property type="protein sequence ID" value="SFF86675.1"/>
    <property type="molecule type" value="Genomic_DNA"/>
</dbReference>
<dbReference type="PANTHER" id="PTHR28082:SF1">
    <property type="entry name" value="HELPER OF TIM PROTEIN 13"/>
    <property type="match status" value="1"/>
</dbReference>
<dbReference type="PROSITE" id="PS51266">
    <property type="entry name" value="ZF_CHY"/>
    <property type="match status" value="1"/>
</dbReference>
<evidence type="ECO:0000256" key="2">
    <source>
        <dbReference type="ARBA" id="ARBA00022771"/>
    </source>
</evidence>
<evidence type="ECO:0000313" key="5">
    <source>
        <dbReference type="EMBL" id="SFF86675.1"/>
    </source>
</evidence>
<dbReference type="GO" id="GO:0008270">
    <property type="term" value="F:zinc ion binding"/>
    <property type="evidence" value="ECO:0007669"/>
    <property type="project" value="UniProtKB-KW"/>
</dbReference>
<keyword evidence="1" id="KW-0479">Metal-binding</keyword>
<dbReference type="InterPro" id="IPR016694">
    <property type="entry name" value="UCP017292"/>
</dbReference>
<dbReference type="PANTHER" id="PTHR28082">
    <property type="entry name" value="ZINC FINGER PROTEIN"/>
    <property type="match status" value="1"/>
</dbReference>
<dbReference type="InterPro" id="IPR008913">
    <property type="entry name" value="Znf_CHY"/>
</dbReference>
<gene>
    <name evidence="5" type="ORF">SAMN05216353_11174</name>
</gene>
<keyword evidence="3" id="KW-0862">Zinc</keyword>
<dbReference type="AlphaFoldDB" id="A0A1I2M594"/>
<dbReference type="PIRSF" id="PIRSF017292">
    <property type="entry name" value="UCP017292_Znf_CHY"/>
    <property type="match status" value="1"/>
</dbReference>
<name>A0A1I2M594_9BACI</name>
<feature type="domain" description="CHY-type" evidence="4">
    <location>
        <begin position="10"/>
        <end position="90"/>
    </location>
</feature>
<dbReference type="InterPro" id="IPR052604">
    <property type="entry name" value="Mito_Tim_assembly_helper"/>
</dbReference>
<dbReference type="SUPFAM" id="SSF161219">
    <property type="entry name" value="CHY zinc finger-like"/>
    <property type="match status" value="1"/>
</dbReference>
<evidence type="ECO:0000256" key="1">
    <source>
        <dbReference type="ARBA" id="ARBA00022723"/>
    </source>
</evidence>
<protein>
    <submittedName>
        <fullName evidence="5">Uncharacterized protein, contains Zn-finger domain of CHY type</fullName>
    </submittedName>
</protein>
<keyword evidence="6" id="KW-1185">Reference proteome</keyword>
<dbReference type="RefSeq" id="WP_175477839.1">
    <property type="nucleotide sequence ID" value="NZ_FOOG01000011.1"/>
</dbReference>
<organism evidence="5 6">
    <name type="scientific">Halobacillus alkaliphilus</name>
    <dbReference type="NCBI Taxonomy" id="396056"/>
    <lineage>
        <taxon>Bacteria</taxon>
        <taxon>Bacillati</taxon>
        <taxon>Bacillota</taxon>
        <taxon>Bacilli</taxon>
        <taxon>Bacillales</taxon>
        <taxon>Bacillaceae</taxon>
        <taxon>Halobacillus</taxon>
    </lineage>
</organism>
<sequence length="109" mass="12928">MNSIKVKGTGVDEHTRCAHYHSNVDIVAVKFYCCQEYYGCYYCHKEKANHSERKWPKEQWEEKAILCGNCWTEFSIQTYMKVTQCPACAHPFNEKCSYHYPLYFEGFSE</sequence>
<dbReference type="Pfam" id="PF05495">
    <property type="entry name" value="zf-CHY"/>
    <property type="match status" value="1"/>
</dbReference>